<feature type="region of interest" description="Disordered" evidence="1">
    <location>
        <begin position="325"/>
        <end position="395"/>
    </location>
</feature>
<feature type="domain" description="CCHC-type" evidence="2">
    <location>
        <begin position="259"/>
        <end position="277"/>
    </location>
</feature>
<sequence length="414" mass="47418">RKRRKEEELTINLGDSGMFPELRETKAEQEEYIRFTSLEEGRTMMSFNQYIVKREITRVTKNWSKFGRSKEGDVLLRIKGEEDLEKVKKMTHIGEWKVRVTKDETKNTVKGTIFCRDLIYLKDDDIVSALNGWCCDARKNFRVKSVYVPKRIPKPRQRYGEQPSNQNKNNNVNQQGQNEATNEGPQPFGMVIVTFDALSLPKKLCYGFVVLDVKPYIPNPMRCHICQKLGHTKKFCTRSSVCMKCGRADDNEHSCNGEYCVNCKGRGHLANNRLCPSYLAAKECERIAVHTDTPIFIVKQQFWNIHGTPDNYVKANKINAAETIKDKPQEDDKGDETNKKNTNKNKTTNINANSSATGTKIVTAKLNKDTPNTNKNKIDTNESKITEDKKQQNNSTIINHVKERENFLGALQAK</sequence>
<name>A0A0K8TL39_TABBR</name>
<feature type="domain" description="CCHC-type" evidence="2">
    <location>
        <begin position="222"/>
        <end position="238"/>
    </location>
</feature>
<dbReference type="AlphaFoldDB" id="A0A0K8TL39"/>
<proteinExistence type="evidence at transcript level"/>
<feature type="non-terminal residue" evidence="3">
    <location>
        <position position="1"/>
    </location>
</feature>
<evidence type="ECO:0000259" key="2">
    <source>
        <dbReference type="SMART" id="SM00343"/>
    </source>
</evidence>
<dbReference type="EMBL" id="GDAI01002715">
    <property type="protein sequence ID" value="JAI14888.1"/>
    <property type="molecule type" value="mRNA"/>
</dbReference>
<dbReference type="GO" id="GO:0008270">
    <property type="term" value="F:zinc ion binding"/>
    <property type="evidence" value="ECO:0007669"/>
    <property type="project" value="InterPro"/>
</dbReference>
<feature type="compositionally biased region" description="Low complexity" evidence="1">
    <location>
        <begin position="165"/>
        <end position="178"/>
    </location>
</feature>
<evidence type="ECO:0000256" key="1">
    <source>
        <dbReference type="SAM" id="MobiDB-lite"/>
    </source>
</evidence>
<feature type="non-terminal residue" evidence="3">
    <location>
        <position position="414"/>
    </location>
</feature>
<accession>A0A0K8TL39</accession>
<dbReference type="InterPro" id="IPR001878">
    <property type="entry name" value="Znf_CCHC"/>
</dbReference>
<feature type="compositionally biased region" description="Polar residues" evidence="1">
    <location>
        <begin position="350"/>
        <end position="360"/>
    </location>
</feature>
<dbReference type="GO" id="GO:0003676">
    <property type="term" value="F:nucleic acid binding"/>
    <property type="evidence" value="ECO:0007669"/>
    <property type="project" value="InterPro"/>
</dbReference>
<protein>
    <submittedName>
        <fullName evidence="3">Putative ivk dm</fullName>
    </submittedName>
</protein>
<feature type="compositionally biased region" description="Basic and acidic residues" evidence="1">
    <location>
        <begin position="325"/>
        <end position="339"/>
    </location>
</feature>
<reference evidence="3" key="1">
    <citation type="journal article" date="2015" name="Insect Biochem. Mol. Biol.">
        <title>An insight into the sialome of the horse fly, Tabanus bromius.</title>
        <authorList>
            <person name="Ribeiro J.M."/>
            <person name="Kazimirova M."/>
            <person name="Takac P."/>
            <person name="Andersen J.F."/>
            <person name="Francischetti I.M."/>
        </authorList>
    </citation>
    <scope>NUCLEOTIDE SEQUENCE</scope>
</reference>
<dbReference type="SMART" id="SM00343">
    <property type="entry name" value="ZnF_C2HC"/>
    <property type="match status" value="2"/>
</dbReference>
<evidence type="ECO:0000313" key="3">
    <source>
        <dbReference type="EMBL" id="JAI14888.1"/>
    </source>
</evidence>
<organism evidence="3">
    <name type="scientific">Tabanus bromius</name>
    <name type="common">Band-eyed brown horse fly</name>
    <dbReference type="NCBI Taxonomy" id="304241"/>
    <lineage>
        <taxon>Eukaryota</taxon>
        <taxon>Metazoa</taxon>
        <taxon>Ecdysozoa</taxon>
        <taxon>Arthropoda</taxon>
        <taxon>Hexapoda</taxon>
        <taxon>Insecta</taxon>
        <taxon>Pterygota</taxon>
        <taxon>Neoptera</taxon>
        <taxon>Endopterygota</taxon>
        <taxon>Diptera</taxon>
        <taxon>Brachycera</taxon>
        <taxon>Tabanomorpha</taxon>
        <taxon>Tabanoidea</taxon>
        <taxon>Tabanidae</taxon>
        <taxon>Tabanus</taxon>
    </lineage>
</organism>
<feature type="compositionally biased region" description="Basic and acidic residues" evidence="1">
    <location>
        <begin position="376"/>
        <end position="391"/>
    </location>
</feature>
<feature type="region of interest" description="Disordered" evidence="1">
    <location>
        <begin position="152"/>
        <end position="184"/>
    </location>
</feature>